<dbReference type="InterPro" id="IPR035965">
    <property type="entry name" value="PAS-like_dom_sf"/>
</dbReference>
<dbReference type="Proteomes" id="UP000037784">
    <property type="component" value="Unassembled WGS sequence"/>
</dbReference>
<dbReference type="Pfam" id="PF13487">
    <property type="entry name" value="HD_5"/>
    <property type="match status" value="1"/>
</dbReference>
<reference evidence="4" key="2">
    <citation type="submission" date="2015-08" db="EMBL/GenBank/DDBJ databases">
        <title>Draft Genome Sequence of a Heterotrophic Facultative Anaerobic Bacterium Ardenticatena maritima Strain 110S.</title>
        <authorList>
            <person name="Kawaichi S."/>
            <person name="Yoshida T."/>
            <person name="Sako Y."/>
            <person name="Nakamura R."/>
        </authorList>
    </citation>
    <scope>NUCLEOTIDE SEQUENCE [LARGE SCALE GENOMIC DNA]</scope>
    <source>
        <strain evidence="4">110S</strain>
    </source>
</reference>
<keyword evidence="4" id="KW-1185">Reference proteome</keyword>
<dbReference type="AlphaFoldDB" id="A0A0M8K838"/>
<dbReference type="RefSeq" id="WP_054492321.1">
    <property type="nucleotide sequence ID" value="NZ_BBZA01000052.1"/>
</dbReference>
<dbReference type="SUPFAM" id="SSF55781">
    <property type="entry name" value="GAF domain-like"/>
    <property type="match status" value="3"/>
</dbReference>
<organism evidence="3 4">
    <name type="scientific">Ardenticatena maritima</name>
    <dbReference type="NCBI Taxonomy" id="872965"/>
    <lineage>
        <taxon>Bacteria</taxon>
        <taxon>Bacillati</taxon>
        <taxon>Chloroflexota</taxon>
        <taxon>Ardenticatenia</taxon>
        <taxon>Ardenticatenales</taxon>
        <taxon>Ardenticatenaceae</taxon>
        <taxon>Ardenticatena</taxon>
    </lineage>
</organism>
<dbReference type="InterPro" id="IPR000014">
    <property type="entry name" value="PAS"/>
</dbReference>
<dbReference type="InterPro" id="IPR006675">
    <property type="entry name" value="HDIG_dom"/>
</dbReference>
<dbReference type="PANTHER" id="PTHR45228:SF1">
    <property type="entry name" value="CYCLIC DI-GMP PHOSPHODIESTERASE TM_0186"/>
    <property type="match status" value="1"/>
</dbReference>
<evidence type="ECO:0000313" key="3">
    <source>
        <dbReference type="EMBL" id="GAP62389.1"/>
    </source>
</evidence>
<name>A0A0M8K838_9CHLR</name>
<dbReference type="Gene3D" id="1.10.3210.10">
    <property type="entry name" value="Hypothetical protein af1432"/>
    <property type="match status" value="1"/>
</dbReference>
<dbReference type="InterPro" id="IPR029016">
    <property type="entry name" value="GAF-like_dom_sf"/>
</dbReference>
<dbReference type="InterPro" id="IPR003607">
    <property type="entry name" value="HD/PDEase_dom"/>
</dbReference>
<gene>
    <name evidence="3" type="ORF">ARMA_0812</name>
</gene>
<dbReference type="EMBL" id="BBZA01000052">
    <property type="protein sequence ID" value="GAP62389.1"/>
    <property type="molecule type" value="Genomic_DNA"/>
</dbReference>
<comment type="caution">
    <text evidence="3">The sequence shown here is derived from an EMBL/GenBank/DDBJ whole genome shotgun (WGS) entry which is preliminary data.</text>
</comment>
<dbReference type="PROSITE" id="PS51832">
    <property type="entry name" value="HD_GYP"/>
    <property type="match status" value="1"/>
</dbReference>
<dbReference type="PROSITE" id="PS50112">
    <property type="entry name" value="PAS"/>
    <property type="match status" value="1"/>
</dbReference>
<dbReference type="InterPro" id="IPR003018">
    <property type="entry name" value="GAF"/>
</dbReference>
<evidence type="ECO:0000313" key="4">
    <source>
        <dbReference type="Proteomes" id="UP000037784"/>
    </source>
</evidence>
<dbReference type="InterPro" id="IPR037522">
    <property type="entry name" value="HD_GYP_dom"/>
</dbReference>
<dbReference type="Pfam" id="PF08448">
    <property type="entry name" value="PAS_4"/>
    <property type="match status" value="1"/>
</dbReference>
<dbReference type="SUPFAM" id="SSF55785">
    <property type="entry name" value="PYP-like sensor domain (PAS domain)"/>
    <property type="match status" value="1"/>
</dbReference>
<dbReference type="PANTHER" id="PTHR45228">
    <property type="entry name" value="CYCLIC DI-GMP PHOSPHODIESTERASE TM_0186-RELATED"/>
    <property type="match status" value="1"/>
</dbReference>
<dbReference type="OrthoDB" id="23815at2"/>
<dbReference type="InterPro" id="IPR013656">
    <property type="entry name" value="PAS_4"/>
</dbReference>
<dbReference type="SMART" id="SM00471">
    <property type="entry name" value="HDc"/>
    <property type="match status" value="1"/>
</dbReference>
<accession>A0A0M8K838</accession>
<dbReference type="CDD" id="cd00077">
    <property type="entry name" value="HDc"/>
    <property type="match status" value="1"/>
</dbReference>
<feature type="domain" description="PAS" evidence="1">
    <location>
        <begin position="46"/>
        <end position="116"/>
    </location>
</feature>
<evidence type="ECO:0008006" key="5">
    <source>
        <dbReference type="Google" id="ProtNLM"/>
    </source>
</evidence>
<dbReference type="Gene3D" id="3.30.450.40">
    <property type="match status" value="3"/>
</dbReference>
<evidence type="ECO:0000259" key="2">
    <source>
        <dbReference type="PROSITE" id="PS51832"/>
    </source>
</evidence>
<dbReference type="InParanoid" id="A0A0M8K838"/>
<proteinExistence type="predicted"/>
<dbReference type="SMART" id="SM00065">
    <property type="entry name" value="GAF"/>
    <property type="match status" value="3"/>
</dbReference>
<dbReference type="NCBIfam" id="TIGR00277">
    <property type="entry name" value="HDIG"/>
    <property type="match status" value="1"/>
</dbReference>
<dbReference type="InterPro" id="IPR052020">
    <property type="entry name" value="Cyclic_di-GMP/3'3'-cGAMP_PDE"/>
</dbReference>
<feature type="domain" description="HD-GYP" evidence="2">
    <location>
        <begin position="825"/>
        <end position="1020"/>
    </location>
</feature>
<dbReference type="SMART" id="SM00091">
    <property type="entry name" value="PAS"/>
    <property type="match status" value="1"/>
</dbReference>
<protein>
    <recommendedName>
        <fullName evidence="5">HD-GYP domain-containing protein</fullName>
    </recommendedName>
</protein>
<evidence type="ECO:0000259" key="1">
    <source>
        <dbReference type="PROSITE" id="PS50112"/>
    </source>
</evidence>
<reference evidence="3 4" key="1">
    <citation type="journal article" date="2015" name="Genome Announc.">
        <title>Draft Genome Sequence of a Heterotrophic Facultative Anaerobic Thermophilic Bacterium, Ardenticatena maritima Strain 110ST.</title>
        <authorList>
            <person name="Kawaichi S."/>
            <person name="Yoshida T."/>
            <person name="Sako Y."/>
            <person name="Nakamura R."/>
        </authorList>
    </citation>
    <scope>NUCLEOTIDE SEQUENCE [LARGE SCALE GENOMIC DNA]</scope>
    <source>
        <strain evidence="3 4">110S</strain>
    </source>
</reference>
<dbReference type="SUPFAM" id="SSF109604">
    <property type="entry name" value="HD-domain/PDEase-like"/>
    <property type="match status" value="1"/>
</dbReference>
<dbReference type="Pfam" id="PF13185">
    <property type="entry name" value="GAF_2"/>
    <property type="match status" value="2"/>
</dbReference>
<dbReference type="Gene3D" id="3.30.450.20">
    <property type="entry name" value="PAS domain"/>
    <property type="match status" value="1"/>
</dbReference>
<sequence length="1031" mass="115787">MNILPKVETPYIMAYANRLLARMHHVLHATKALPWLAFAASPPSLSLDTLRQLIPTLPGVAFLLDEEARLIAWSPATAELLQTPPETLAAAPVFAFFAPRCHENVQRALQRARQEGAIQAVVEIFPEGAETLRFLRLHLKRYALREGNYFVGTAHDATAEHFAREWHTRSTALYEALDAFVQAIENGARNTTDLEPTLAPIITHLGAEGAVLFTPTAVVTVNIPDRMAEQLHSQHTHLFTLADICTDTRLRAEHADLAATLDALVNTTQQRYVILPLSIHDAESALILFYAAEKRFTSAEQAAWYATRRVLRRAVQVGIILDTAARQLRDLTILYQVHSLAQEHASPESLARHLIPTLTALLGAHHVRFYLYTNQKCICQADATTECNLPETALSLIENQIAGGRTRILQGDNLDPLRQFCSSESCSTLVLQPLSNNHPVGFLWVEFTHPQPWTPNDQILFSTLGQTIGGTIANLHLLRQTESRLRVLESVHHVSRALREAQSAEELLEYLLEHVLQTLHINTGSIWLYNEEDDQMYPIAARGWLEAFSQSPVSAHGTIGGLVLAHKQTIVAEEFRTDPRTNPNLRDRVPPNWGGLCIPLRHDEHVEGVMYLAVPNERRLTEEEILIAETLAEIGATALNRMRLHQETQQRVRQLEALRTIDRAITGSMDLHLILKVILDHLIQYTQADAALVSLYNANANLLEFGVGQGFYSYGIRTLTPHLSEGLALKALHQHRMLFVKTLAEDETFTRTSQVLLENEHLVSGYFVPLYAKGAPKGVLELYFRRPTTLPSDTLEFIETVAQQAAIAIETAQLFEDLQRSNVELSLAYDATIEGWARALELRDEETEGHSQRVTEMTLLLARAMGIQGEDLVHIRRGALLHDIGKMGIPDSILLKPGPLTDEEWEIMRQHPVLAYKLLSPIPFLRPALDIPYCHHEKWDGTGYPRGLKGEDIPLAARIFAVVDVWDALLSDRPYRKGWPPEKVYAFIQEQAGKHFDPKVVDVFLKLWTPDMGHTVPTELPLEILEAMAKR</sequence>